<dbReference type="SMART" id="SM00185">
    <property type="entry name" value="ARM"/>
    <property type="match status" value="6"/>
</dbReference>
<dbReference type="SUPFAM" id="SSF48371">
    <property type="entry name" value="ARM repeat"/>
    <property type="match status" value="1"/>
</dbReference>
<gene>
    <name evidence="6" type="ORF">CU098_011298</name>
</gene>
<sequence length="510" mass="57537">MTRPRKNSEVDHHSLYKRTSILKNPEEQVERRAAHAETLRKKHREQLITAKRFRNLTRQEEYESMGEEEPEDEKKDEHDDDISPYYRMTSAQVEGLAKRLRSKEAIIRRDAVSYLGERVLEPAEALIQYISHGDCIQVLTQMITGPDIEEQVEATKTISNIAAGPYELWKQSILTIPYLIALLDSENMSLREIAAGALGNIAAEDLGDMNDEDDKTRAVIRDNGAIRPLARMLDSGDAILVQSACFALANLSRGEEKELEEFLHANVVDKLLHHLVNDSHDTIVEVCWAISYLTAGSEKCRQVFMEKNIAEPLVKTMVNLFDQGTTVLPALRISGNLCAKEEYLATLAEQPYFLSTLSRLIKSEERVIKKEALWVLSNITTTDNLKIVEQLEELNASKSLSELMTGGAFDIRKGAAYCIMNIVNHGQDHLESLCEKKLLVSFLDLLRSQEAEMIRLALGYIELLLTKSSKGKEVIDNTPECMEALAAVTPVPDPELFAFANKLVDEYFQE</sequence>
<evidence type="ECO:0000256" key="2">
    <source>
        <dbReference type="ARBA" id="ARBA00022448"/>
    </source>
</evidence>
<protein>
    <recommendedName>
        <fullName evidence="8">Importin subunit alpha</fullName>
    </recommendedName>
</protein>
<organism evidence="6 7">
    <name type="scientific">Rhizopus stolonifer</name>
    <name type="common">Rhizopus nigricans</name>
    <dbReference type="NCBI Taxonomy" id="4846"/>
    <lineage>
        <taxon>Eukaryota</taxon>
        <taxon>Fungi</taxon>
        <taxon>Fungi incertae sedis</taxon>
        <taxon>Mucoromycota</taxon>
        <taxon>Mucoromycotina</taxon>
        <taxon>Mucoromycetes</taxon>
        <taxon>Mucorales</taxon>
        <taxon>Mucorineae</taxon>
        <taxon>Rhizopodaceae</taxon>
        <taxon>Rhizopus</taxon>
    </lineage>
</organism>
<dbReference type="PANTHER" id="PTHR23316">
    <property type="entry name" value="IMPORTIN ALPHA"/>
    <property type="match status" value="1"/>
</dbReference>
<dbReference type="STRING" id="4846.A0A367KPT6"/>
<evidence type="ECO:0000313" key="6">
    <source>
        <dbReference type="EMBL" id="RCI04199.1"/>
    </source>
</evidence>
<evidence type="ECO:0008006" key="8">
    <source>
        <dbReference type="Google" id="ProtNLM"/>
    </source>
</evidence>
<dbReference type="Gene3D" id="1.25.10.10">
    <property type="entry name" value="Leucine-rich Repeat Variant"/>
    <property type="match status" value="1"/>
</dbReference>
<dbReference type="InterPro" id="IPR000225">
    <property type="entry name" value="Armadillo"/>
</dbReference>
<dbReference type="Proteomes" id="UP000253551">
    <property type="component" value="Unassembled WGS sequence"/>
</dbReference>
<feature type="compositionally biased region" description="Acidic residues" evidence="5">
    <location>
        <begin position="62"/>
        <end position="71"/>
    </location>
</feature>
<dbReference type="OrthoDB" id="29145at2759"/>
<evidence type="ECO:0000256" key="4">
    <source>
        <dbReference type="PROSITE-ProRule" id="PRU00259"/>
    </source>
</evidence>
<accession>A0A367KPT6</accession>
<dbReference type="AlphaFoldDB" id="A0A367KPT6"/>
<dbReference type="InterPro" id="IPR011989">
    <property type="entry name" value="ARM-like"/>
</dbReference>
<evidence type="ECO:0000313" key="7">
    <source>
        <dbReference type="Proteomes" id="UP000253551"/>
    </source>
</evidence>
<evidence type="ECO:0000256" key="3">
    <source>
        <dbReference type="ARBA" id="ARBA00022927"/>
    </source>
</evidence>
<keyword evidence="3" id="KW-0653">Protein transport</keyword>
<feature type="repeat" description="ARM" evidence="4">
    <location>
        <begin position="174"/>
        <end position="205"/>
    </location>
</feature>
<keyword evidence="7" id="KW-1185">Reference proteome</keyword>
<dbReference type="InterPro" id="IPR016024">
    <property type="entry name" value="ARM-type_fold"/>
</dbReference>
<dbReference type="PROSITE" id="PS50176">
    <property type="entry name" value="ARM_REPEAT"/>
    <property type="match status" value="2"/>
</dbReference>
<feature type="repeat" description="ARM" evidence="4">
    <location>
        <begin position="224"/>
        <end position="258"/>
    </location>
</feature>
<proteinExistence type="inferred from homology"/>
<dbReference type="GO" id="GO:0015031">
    <property type="term" value="P:protein transport"/>
    <property type="evidence" value="ECO:0007669"/>
    <property type="project" value="UniProtKB-KW"/>
</dbReference>
<dbReference type="EMBL" id="PJQM01000757">
    <property type="protein sequence ID" value="RCI04199.1"/>
    <property type="molecule type" value="Genomic_DNA"/>
</dbReference>
<evidence type="ECO:0000256" key="1">
    <source>
        <dbReference type="ARBA" id="ARBA00010394"/>
    </source>
</evidence>
<name>A0A367KPT6_RHIST</name>
<reference evidence="6 7" key="1">
    <citation type="journal article" date="2018" name="G3 (Bethesda)">
        <title>Phylogenetic and Phylogenomic Definition of Rhizopus Species.</title>
        <authorList>
            <person name="Gryganskyi A.P."/>
            <person name="Golan J."/>
            <person name="Dolatabadi S."/>
            <person name="Mondo S."/>
            <person name="Robb S."/>
            <person name="Idnurm A."/>
            <person name="Muszewska A."/>
            <person name="Steczkiewicz K."/>
            <person name="Masonjones S."/>
            <person name="Liao H.L."/>
            <person name="Gajdeczka M.T."/>
            <person name="Anike F."/>
            <person name="Vuek A."/>
            <person name="Anishchenko I.M."/>
            <person name="Voigt K."/>
            <person name="de Hoog G.S."/>
            <person name="Smith M.E."/>
            <person name="Heitman J."/>
            <person name="Vilgalys R."/>
            <person name="Stajich J.E."/>
        </authorList>
    </citation>
    <scope>NUCLEOTIDE SEQUENCE [LARGE SCALE GENOMIC DNA]</scope>
    <source>
        <strain evidence="6 7">LSU 92-RS-03</strain>
    </source>
</reference>
<feature type="compositionally biased region" description="Basic and acidic residues" evidence="5">
    <location>
        <begin position="1"/>
        <end position="14"/>
    </location>
</feature>
<feature type="compositionally biased region" description="Basic and acidic residues" evidence="5">
    <location>
        <begin position="24"/>
        <end position="39"/>
    </location>
</feature>
<evidence type="ECO:0000256" key="5">
    <source>
        <dbReference type="SAM" id="MobiDB-lite"/>
    </source>
</evidence>
<keyword evidence="2" id="KW-0813">Transport</keyword>
<dbReference type="Pfam" id="PF00514">
    <property type="entry name" value="Arm"/>
    <property type="match status" value="2"/>
</dbReference>
<feature type="region of interest" description="Disordered" evidence="5">
    <location>
        <begin position="1"/>
        <end position="82"/>
    </location>
</feature>
<comment type="similarity">
    <text evidence="1">Belongs to the importin alpha family.</text>
</comment>
<comment type="caution">
    <text evidence="6">The sequence shown here is derived from an EMBL/GenBank/DDBJ whole genome shotgun (WGS) entry which is preliminary data.</text>
</comment>